<name>A0A193QN90_SODGM</name>
<evidence type="ECO:0000256" key="1">
    <source>
        <dbReference type="SAM" id="Phobius"/>
    </source>
</evidence>
<organism evidence="2 3">
    <name type="scientific">Sodalis glossinidius (strain morsitans)</name>
    <dbReference type="NCBI Taxonomy" id="343509"/>
    <lineage>
        <taxon>Bacteria</taxon>
        <taxon>Pseudomonadati</taxon>
        <taxon>Pseudomonadota</taxon>
        <taxon>Gammaproteobacteria</taxon>
        <taxon>Enterobacterales</taxon>
        <taxon>Bruguierivoracaceae</taxon>
        <taxon>Sodalis</taxon>
    </lineage>
</organism>
<proteinExistence type="predicted"/>
<gene>
    <name evidence="2" type="ORF">SGGMMB4_05415</name>
</gene>
<evidence type="ECO:0000313" key="2">
    <source>
        <dbReference type="EMBL" id="CRL46631.1"/>
    </source>
</evidence>
<keyword evidence="1" id="KW-0472">Membrane</keyword>
<keyword evidence="1" id="KW-1133">Transmembrane helix</keyword>
<dbReference type="EMBL" id="LN854557">
    <property type="protein sequence ID" value="CRL46631.1"/>
    <property type="molecule type" value="Genomic_DNA"/>
</dbReference>
<dbReference type="SUPFAM" id="SSF103473">
    <property type="entry name" value="MFS general substrate transporter"/>
    <property type="match status" value="1"/>
</dbReference>
<dbReference type="InterPro" id="IPR036259">
    <property type="entry name" value="MFS_trans_sf"/>
</dbReference>
<evidence type="ECO:0000313" key="3">
    <source>
        <dbReference type="Proteomes" id="UP000245838"/>
    </source>
</evidence>
<evidence type="ECO:0008006" key="4">
    <source>
        <dbReference type="Google" id="ProtNLM"/>
    </source>
</evidence>
<keyword evidence="1" id="KW-0812">Transmembrane</keyword>
<dbReference type="RefSeq" id="WP_198408755.1">
    <property type="nucleotide sequence ID" value="NC_007712.1"/>
</dbReference>
<accession>A0A193QN90</accession>
<dbReference type="AlphaFoldDB" id="A0A193QN90"/>
<protein>
    <recommendedName>
        <fullName evidence="4">Major facilitator superfamily (MFS) profile domain-containing protein</fullName>
    </recommendedName>
</protein>
<sequence length="79" mass="8032">MAIGTLSGALLAAEPAMRGRVMALRLGIALGGAPIGAPIVGGVADHFGPRWALGLGAAAGFTAAMVALYAFRWRDNQIR</sequence>
<reference evidence="2 3" key="1">
    <citation type="submission" date="2015-05" db="EMBL/GenBank/DDBJ databases">
        <authorList>
            <person name="Goodhead I."/>
        </authorList>
    </citation>
    <scope>NUCLEOTIDE SEQUENCE [LARGE SCALE GENOMIC DNA]</scope>
    <source>
        <strain evidence="3">morsitans</strain>
    </source>
</reference>
<dbReference type="Proteomes" id="UP000245838">
    <property type="component" value="Chromosome sggmmb4_Chromosome"/>
</dbReference>
<feature type="transmembrane region" description="Helical" evidence="1">
    <location>
        <begin position="51"/>
        <end position="71"/>
    </location>
</feature>